<reference evidence="1 2" key="1">
    <citation type="journal article" date="2024" name="G3 (Bethesda)">
        <title>Genome assembly of Hibiscus sabdariffa L. provides insights into metabolisms of medicinal natural products.</title>
        <authorList>
            <person name="Kim T."/>
        </authorList>
    </citation>
    <scope>NUCLEOTIDE SEQUENCE [LARGE SCALE GENOMIC DNA]</scope>
    <source>
        <strain evidence="1">TK-2024</strain>
        <tissue evidence="1">Old leaves</tissue>
    </source>
</reference>
<gene>
    <name evidence="1" type="ORF">V6N11_053669</name>
</gene>
<proteinExistence type="predicted"/>
<dbReference type="EMBL" id="JBBPBN010000164">
    <property type="protein sequence ID" value="KAK8974536.1"/>
    <property type="molecule type" value="Genomic_DNA"/>
</dbReference>
<keyword evidence="2" id="KW-1185">Reference proteome</keyword>
<dbReference type="Proteomes" id="UP001396334">
    <property type="component" value="Unassembled WGS sequence"/>
</dbReference>
<sequence>MEGWIRMTKGMPRQGGNGSCPGRYLGGYFRIRQSVMLCYWLIPKSCNCLSCLYTISLGGKAVTFLLPLSQGYLPCKENY</sequence>
<name>A0ABR2NEK6_9ROSI</name>
<comment type="caution">
    <text evidence="1">The sequence shown here is derived from an EMBL/GenBank/DDBJ whole genome shotgun (WGS) entry which is preliminary data.</text>
</comment>
<protein>
    <submittedName>
        <fullName evidence="1">Uncharacterized protein</fullName>
    </submittedName>
</protein>
<evidence type="ECO:0000313" key="1">
    <source>
        <dbReference type="EMBL" id="KAK8974536.1"/>
    </source>
</evidence>
<evidence type="ECO:0000313" key="2">
    <source>
        <dbReference type="Proteomes" id="UP001396334"/>
    </source>
</evidence>
<accession>A0ABR2NEK6</accession>
<organism evidence="1 2">
    <name type="scientific">Hibiscus sabdariffa</name>
    <name type="common">roselle</name>
    <dbReference type="NCBI Taxonomy" id="183260"/>
    <lineage>
        <taxon>Eukaryota</taxon>
        <taxon>Viridiplantae</taxon>
        <taxon>Streptophyta</taxon>
        <taxon>Embryophyta</taxon>
        <taxon>Tracheophyta</taxon>
        <taxon>Spermatophyta</taxon>
        <taxon>Magnoliopsida</taxon>
        <taxon>eudicotyledons</taxon>
        <taxon>Gunneridae</taxon>
        <taxon>Pentapetalae</taxon>
        <taxon>rosids</taxon>
        <taxon>malvids</taxon>
        <taxon>Malvales</taxon>
        <taxon>Malvaceae</taxon>
        <taxon>Malvoideae</taxon>
        <taxon>Hibiscus</taxon>
    </lineage>
</organism>